<protein>
    <recommendedName>
        <fullName evidence="4">FAD binding domain-containing protein</fullName>
    </recommendedName>
</protein>
<reference evidence="2 3" key="1">
    <citation type="submission" date="2018-06" db="EMBL/GenBank/DDBJ databases">
        <title>Comparative genomics of Bradyrhizobium nodulating Arachidis hypogaea.</title>
        <authorList>
            <person name="Li Y."/>
        </authorList>
    </citation>
    <scope>NUCLEOTIDE SEQUENCE [LARGE SCALE GENOMIC DNA]</scope>
    <source>
        <strain evidence="2 3">CCBAU 051107</strain>
    </source>
</reference>
<accession>A0AAE7NME7</accession>
<sequence>MAARFLVAADGMMSSVASRLQVQYSMFHHSITSRSTSMYQIRSRVIATCLWTSGVPRVPTTDGDMIYVIQRPAALFDSFKAGPQRFLREAATRIANFVTLPLQATLCEGFRRALNQQSFIRAVSDTGACLIGDAWSHKDLTAQGIKPFLMPICWQSSLLHVRTWTPASSRSSSSSGLSAPHYMREKSSEHIGLLDSCLQPHRRSKSCRRSPEIPNRVRNFSGSKPRAITRRTSSKT</sequence>
<gene>
    <name evidence="2" type="ORF">WN72_11380</name>
</gene>
<evidence type="ECO:0000256" key="1">
    <source>
        <dbReference type="SAM" id="MobiDB-lite"/>
    </source>
</evidence>
<dbReference type="KEGG" id="barh:WN72_11380"/>
<dbReference type="AlphaFoldDB" id="A0AAE7NME7"/>
<organism evidence="2 3">
    <name type="scientific">Bradyrhizobium arachidis</name>
    <dbReference type="NCBI Taxonomy" id="858423"/>
    <lineage>
        <taxon>Bacteria</taxon>
        <taxon>Pseudomonadati</taxon>
        <taxon>Pseudomonadota</taxon>
        <taxon>Alphaproteobacteria</taxon>
        <taxon>Hyphomicrobiales</taxon>
        <taxon>Nitrobacteraceae</taxon>
        <taxon>Bradyrhizobium</taxon>
    </lineage>
</organism>
<evidence type="ECO:0000313" key="3">
    <source>
        <dbReference type="Proteomes" id="UP000594015"/>
    </source>
</evidence>
<evidence type="ECO:0008006" key="4">
    <source>
        <dbReference type="Google" id="ProtNLM"/>
    </source>
</evidence>
<feature type="compositionally biased region" description="Basic residues" evidence="1">
    <location>
        <begin position="227"/>
        <end position="236"/>
    </location>
</feature>
<dbReference type="EMBL" id="CP030050">
    <property type="protein sequence ID" value="QOZ66845.1"/>
    <property type="molecule type" value="Genomic_DNA"/>
</dbReference>
<dbReference type="Proteomes" id="UP000594015">
    <property type="component" value="Chromosome"/>
</dbReference>
<proteinExistence type="predicted"/>
<feature type="region of interest" description="Disordered" evidence="1">
    <location>
        <begin position="201"/>
        <end position="236"/>
    </location>
</feature>
<evidence type="ECO:0000313" key="2">
    <source>
        <dbReference type="EMBL" id="QOZ66845.1"/>
    </source>
</evidence>
<name>A0AAE7NME7_9BRAD</name>